<dbReference type="GO" id="GO:0035312">
    <property type="term" value="F:5'-3' DNA exonuclease activity"/>
    <property type="evidence" value="ECO:0007669"/>
    <property type="project" value="TreeGrafter"/>
</dbReference>
<evidence type="ECO:0000313" key="2">
    <source>
        <dbReference type="Proteomes" id="UP000019151"/>
    </source>
</evidence>
<evidence type="ECO:0000313" key="1">
    <source>
        <dbReference type="EMBL" id="AHG88822.1"/>
    </source>
</evidence>
<dbReference type="KEGG" id="gba:J421_1285"/>
<keyword evidence="1" id="KW-0436">Ligase</keyword>
<dbReference type="Gene3D" id="3.60.15.10">
    <property type="entry name" value="Ribonuclease Z/Hydroxyacylglutathione hydrolase-like"/>
    <property type="match status" value="1"/>
</dbReference>
<organism evidence="1 2">
    <name type="scientific">Gemmatirosa kalamazoonensis</name>
    <dbReference type="NCBI Taxonomy" id="861299"/>
    <lineage>
        <taxon>Bacteria</taxon>
        <taxon>Pseudomonadati</taxon>
        <taxon>Gemmatimonadota</taxon>
        <taxon>Gemmatimonadia</taxon>
        <taxon>Gemmatimonadales</taxon>
        <taxon>Gemmatimonadaceae</taxon>
        <taxon>Gemmatirosa</taxon>
    </lineage>
</organism>
<sequence>MLVTRTPHGLYLPAAGLHLDARTAPGTVFVSHAHSDHCTAAERILCTPETAALHEARRGAREAVRLPYGESLGIGEARVTLTPAGHALGSAMIVSESAEGRAAYTGDFKLRANPFSPPAEIPRVDELVMECTFGEPRYRFPPDEELIARLYAFVDAAFAEGAVPVVLAYALGKGQEALWHLVRAGYDVAVHGAIANLCDLHVALGHPFPGPGSWSRYRRAELQVPNARRVLLTTPNTRKAPMVQKLPAKRTCLLTGWALHPGAWNIYKDLDLVLPLSDHADFDELVRTATESGARKVYTVHGLHKFAEHLRSLGIDAEHLADHPQTDELAPTTEPDEGQLGLAL</sequence>
<gene>
    <name evidence="1" type="ORF">J421_1285</name>
</gene>
<dbReference type="OrthoDB" id="9803916at2"/>
<dbReference type="AlphaFoldDB" id="W0REF3"/>
<dbReference type="GO" id="GO:0036297">
    <property type="term" value="P:interstrand cross-link repair"/>
    <property type="evidence" value="ECO:0007669"/>
    <property type="project" value="TreeGrafter"/>
</dbReference>
<dbReference type="GO" id="GO:0016874">
    <property type="term" value="F:ligase activity"/>
    <property type="evidence" value="ECO:0007669"/>
    <property type="project" value="UniProtKB-KW"/>
</dbReference>
<dbReference type="PANTHER" id="PTHR23240">
    <property type="entry name" value="DNA CROSS-LINK REPAIR PROTEIN PSO2/SNM1-RELATED"/>
    <property type="match status" value="1"/>
</dbReference>
<keyword evidence="2" id="KW-1185">Reference proteome</keyword>
<dbReference type="HOGENOM" id="CLU_050517_1_0_0"/>
<protein>
    <submittedName>
        <fullName evidence="1">DNA ligase I, ATP-dependent Dnl1</fullName>
    </submittedName>
</protein>
<accession>W0REF3</accession>
<dbReference type="EMBL" id="CP007128">
    <property type="protein sequence ID" value="AHG88822.1"/>
    <property type="molecule type" value="Genomic_DNA"/>
</dbReference>
<dbReference type="SUPFAM" id="SSF56281">
    <property type="entry name" value="Metallo-hydrolase/oxidoreductase"/>
    <property type="match status" value="1"/>
</dbReference>
<name>W0REF3_9BACT</name>
<dbReference type="InterPro" id="IPR036866">
    <property type="entry name" value="RibonucZ/Hydroxyglut_hydro"/>
</dbReference>
<reference evidence="1 2" key="1">
    <citation type="journal article" date="2014" name="Genome Announc.">
        <title>Genome Sequence and Methylome of Soil Bacterium Gemmatirosa kalamazoonensis KBS708T, a Member of the Rarely Cultivated Gemmatimonadetes Phylum.</title>
        <authorList>
            <person name="Debruyn J.M."/>
            <person name="Radosevich M."/>
            <person name="Wommack K.E."/>
            <person name="Polson S.W."/>
            <person name="Hauser L.J."/>
            <person name="Fawaz M.N."/>
            <person name="Korlach J."/>
            <person name="Tsai Y.C."/>
        </authorList>
    </citation>
    <scope>NUCLEOTIDE SEQUENCE [LARGE SCALE GENOMIC DNA]</scope>
    <source>
        <strain evidence="1 2">KBS708</strain>
    </source>
</reference>
<dbReference type="InParanoid" id="W0REF3"/>
<dbReference type="GO" id="GO:0003684">
    <property type="term" value="F:damaged DNA binding"/>
    <property type="evidence" value="ECO:0007669"/>
    <property type="project" value="TreeGrafter"/>
</dbReference>
<dbReference type="STRING" id="861299.J421_1285"/>
<proteinExistence type="predicted"/>
<dbReference type="eggNOG" id="COG1236">
    <property type="taxonomic scope" value="Bacteria"/>
</dbReference>
<dbReference type="RefSeq" id="WP_025410348.1">
    <property type="nucleotide sequence ID" value="NZ_CP007128.1"/>
</dbReference>
<dbReference type="GO" id="GO:0006303">
    <property type="term" value="P:double-strand break repair via nonhomologous end joining"/>
    <property type="evidence" value="ECO:0007669"/>
    <property type="project" value="TreeGrafter"/>
</dbReference>
<dbReference type="Proteomes" id="UP000019151">
    <property type="component" value="Chromosome"/>
</dbReference>